<dbReference type="OrthoDB" id="2669721at2759"/>
<dbReference type="HOGENOM" id="CLU_047287_2_1_1"/>
<name>A0A0C3JCH0_PISTI</name>
<keyword evidence="2" id="KW-1185">Reference proteome</keyword>
<dbReference type="AlphaFoldDB" id="A0A0C3JCH0"/>
<organism evidence="1 2">
    <name type="scientific">Pisolithus tinctorius Marx 270</name>
    <dbReference type="NCBI Taxonomy" id="870435"/>
    <lineage>
        <taxon>Eukaryota</taxon>
        <taxon>Fungi</taxon>
        <taxon>Dikarya</taxon>
        <taxon>Basidiomycota</taxon>
        <taxon>Agaricomycotina</taxon>
        <taxon>Agaricomycetes</taxon>
        <taxon>Agaricomycetidae</taxon>
        <taxon>Boletales</taxon>
        <taxon>Sclerodermatineae</taxon>
        <taxon>Pisolithaceae</taxon>
        <taxon>Pisolithus</taxon>
    </lineage>
</organism>
<dbReference type="STRING" id="870435.A0A0C3JCH0"/>
<dbReference type="Proteomes" id="UP000054217">
    <property type="component" value="Unassembled WGS sequence"/>
</dbReference>
<feature type="non-terminal residue" evidence="1">
    <location>
        <position position="1"/>
    </location>
</feature>
<evidence type="ECO:0000313" key="1">
    <source>
        <dbReference type="EMBL" id="KIO06783.1"/>
    </source>
</evidence>
<proteinExistence type="predicted"/>
<dbReference type="EMBL" id="KN831962">
    <property type="protein sequence ID" value="KIO06783.1"/>
    <property type="molecule type" value="Genomic_DNA"/>
</dbReference>
<accession>A0A0C3JCH0</accession>
<protein>
    <submittedName>
        <fullName evidence="1">Uncharacterized protein</fullName>
    </submittedName>
</protein>
<gene>
    <name evidence="1" type="ORF">M404DRAFT_138210</name>
</gene>
<reference evidence="2" key="2">
    <citation type="submission" date="2015-01" db="EMBL/GenBank/DDBJ databases">
        <title>Evolutionary Origins and Diversification of the Mycorrhizal Mutualists.</title>
        <authorList>
            <consortium name="DOE Joint Genome Institute"/>
            <consortium name="Mycorrhizal Genomics Consortium"/>
            <person name="Kohler A."/>
            <person name="Kuo A."/>
            <person name="Nagy L.G."/>
            <person name="Floudas D."/>
            <person name="Copeland A."/>
            <person name="Barry K.W."/>
            <person name="Cichocki N."/>
            <person name="Veneault-Fourrey C."/>
            <person name="LaButti K."/>
            <person name="Lindquist E.A."/>
            <person name="Lipzen A."/>
            <person name="Lundell T."/>
            <person name="Morin E."/>
            <person name="Murat C."/>
            <person name="Riley R."/>
            <person name="Ohm R."/>
            <person name="Sun H."/>
            <person name="Tunlid A."/>
            <person name="Henrissat B."/>
            <person name="Grigoriev I.V."/>
            <person name="Hibbett D.S."/>
            <person name="Martin F."/>
        </authorList>
    </citation>
    <scope>NUCLEOTIDE SEQUENCE [LARGE SCALE GENOMIC DNA]</scope>
    <source>
        <strain evidence="2">Marx 270</strain>
    </source>
</reference>
<evidence type="ECO:0000313" key="2">
    <source>
        <dbReference type="Proteomes" id="UP000054217"/>
    </source>
</evidence>
<dbReference type="InParanoid" id="A0A0C3JCH0"/>
<sequence length="163" mass="18691">QWARLQLPNGQVVRSLWREQLKQLEKLHVSQNVKFIHAGQERFGEVQYFVRLATRTLVNGQMPDRDGFVNVALIQLYTFPDESLLLLSSQTVISSKLTEETIIIDVKKIKSIIGMIPHKPTFMSGITEDHCFIVEKPGLDVLQLSIQYNLNRNDDDNKGDDVE</sequence>
<reference evidence="1 2" key="1">
    <citation type="submission" date="2014-04" db="EMBL/GenBank/DDBJ databases">
        <authorList>
            <consortium name="DOE Joint Genome Institute"/>
            <person name="Kuo A."/>
            <person name="Kohler A."/>
            <person name="Costa M.D."/>
            <person name="Nagy L.G."/>
            <person name="Floudas D."/>
            <person name="Copeland A."/>
            <person name="Barry K.W."/>
            <person name="Cichocki N."/>
            <person name="Veneault-Fourrey C."/>
            <person name="LaButti K."/>
            <person name="Lindquist E.A."/>
            <person name="Lipzen A."/>
            <person name="Lundell T."/>
            <person name="Morin E."/>
            <person name="Murat C."/>
            <person name="Sun H."/>
            <person name="Tunlid A."/>
            <person name="Henrissat B."/>
            <person name="Grigoriev I.V."/>
            <person name="Hibbett D.S."/>
            <person name="Martin F."/>
            <person name="Nordberg H.P."/>
            <person name="Cantor M.N."/>
            <person name="Hua S.X."/>
        </authorList>
    </citation>
    <scope>NUCLEOTIDE SEQUENCE [LARGE SCALE GENOMIC DNA]</scope>
    <source>
        <strain evidence="1 2">Marx 270</strain>
    </source>
</reference>